<dbReference type="CDD" id="cd06530">
    <property type="entry name" value="S26_SPase_I"/>
    <property type="match status" value="1"/>
</dbReference>
<keyword evidence="6" id="KW-0999">Mitochondrion inner membrane</keyword>
<dbReference type="EMBL" id="BRPK01000001">
    <property type="protein sequence ID" value="GLB33686.1"/>
    <property type="molecule type" value="Genomic_DNA"/>
</dbReference>
<evidence type="ECO:0000256" key="3">
    <source>
        <dbReference type="ARBA" id="ARBA00013650"/>
    </source>
</evidence>
<dbReference type="GO" id="GO:0042720">
    <property type="term" value="C:mitochondrial inner membrane peptidase complex"/>
    <property type="evidence" value="ECO:0007669"/>
    <property type="project" value="InterPro"/>
</dbReference>
<dbReference type="InterPro" id="IPR036286">
    <property type="entry name" value="LexA/Signal_pep-like_sf"/>
</dbReference>
<dbReference type="InterPro" id="IPR037730">
    <property type="entry name" value="IMP2"/>
</dbReference>
<keyword evidence="5" id="KW-0812">Transmembrane</keyword>
<evidence type="ECO:0000256" key="6">
    <source>
        <dbReference type="ARBA" id="ARBA00022792"/>
    </source>
</evidence>
<organism evidence="12 13">
    <name type="scientific">Lyophyllum shimeji</name>
    <name type="common">Hon-shimeji</name>
    <name type="synonym">Tricholoma shimeji</name>
    <dbReference type="NCBI Taxonomy" id="47721"/>
    <lineage>
        <taxon>Eukaryota</taxon>
        <taxon>Fungi</taxon>
        <taxon>Dikarya</taxon>
        <taxon>Basidiomycota</taxon>
        <taxon>Agaricomycotina</taxon>
        <taxon>Agaricomycetes</taxon>
        <taxon>Agaricomycetidae</taxon>
        <taxon>Agaricales</taxon>
        <taxon>Tricholomatineae</taxon>
        <taxon>Lyophyllaceae</taxon>
        <taxon>Lyophyllum</taxon>
    </lineage>
</organism>
<evidence type="ECO:0000256" key="5">
    <source>
        <dbReference type="ARBA" id="ARBA00022692"/>
    </source>
</evidence>
<keyword evidence="13" id="KW-1185">Reference proteome</keyword>
<dbReference type="PANTHER" id="PTHR46041">
    <property type="entry name" value="MITOCHONDRIAL INNER MEMBRANE PROTEASE SUBUNIT 2"/>
    <property type="match status" value="1"/>
</dbReference>
<evidence type="ECO:0000256" key="10">
    <source>
        <dbReference type="ARBA" id="ARBA00023136"/>
    </source>
</evidence>
<keyword evidence="10" id="KW-0472">Membrane</keyword>
<evidence type="ECO:0000256" key="7">
    <source>
        <dbReference type="ARBA" id="ARBA00022801"/>
    </source>
</evidence>
<keyword evidence="4" id="KW-0645">Protease</keyword>
<dbReference type="GO" id="GO:0006465">
    <property type="term" value="P:signal peptide processing"/>
    <property type="evidence" value="ECO:0007669"/>
    <property type="project" value="InterPro"/>
</dbReference>
<evidence type="ECO:0000313" key="13">
    <source>
        <dbReference type="Proteomes" id="UP001063166"/>
    </source>
</evidence>
<dbReference type="OrthoDB" id="308440at2759"/>
<comment type="subcellular location">
    <subcellularLocation>
        <location evidence="1">Mitochondrion inner membrane</location>
        <topology evidence="1">Single-pass membrane protein</topology>
    </subcellularLocation>
</comment>
<dbReference type="PANTHER" id="PTHR46041:SF2">
    <property type="entry name" value="MITOCHONDRIAL INNER MEMBRANE PROTEASE SUBUNIT 2"/>
    <property type="match status" value="1"/>
</dbReference>
<evidence type="ECO:0000256" key="9">
    <source>
        <dbReference type="ARBA" id="ARBA00023128"/>
    </source>
</evidence>
<protein>
    <recommendedName>
        <fullName evidence="3">Mitochondrial inner membrane protease subunit 2</fullName>
    </recommendedName>
</protein>
<dbReference type="AlphaFoldDB" id="A0A9P3UJS6"/>
<dbReference type="Gene3D" id="2.10.109.10">
    <property type="entry name" value="Umud Fragment, subunit A"/>
    <property type="match status" value="1"/>
</dbReference>
<accession>A0A9P3UJS6</accession>
<reference evidence="12" key="1">
    <citation type="submission" date="2022-07" db="EMBL/GenBank/DDBJ databases">
        <title>The genome of Lyophyllum shimeji provides insight into the initial evolution of ectomycorrhizal fungal genome.</title>
        <authorList>
            <person name="Kobayashi Y."/>
            <person name="Shibata T."/>
            <person name="Hirakawa H."/>
            <person name="Shigenobu S."/>
            <person name="Nishiyama T."/>
            <person name="Yamada A."/>
            <person name="Hasebe M."/>
            <person name="Kawaguchi M."/>
        </authorList>
    </citation>
    <scope>NUCLEOTIDE SEQUENCE</scope>
    <source>
        <strain evidence="12">AT787</strain>
    </source>
</reference>
<dbReference type="Proteomes" id="UP001063166">
    <property type="component" value="Unassembled WGS sequence"/>
</dbReference>
<keyword evidence="8" id="KW-1133">Transmembrane helix</keyword>
<dbReference type="GO" id="GO:0006627">
    <property type="term" value="P:protein processing involved in protein targeting to mitochondrion"/>
    <property type="evidence" value="ECO:0007669"/>
    <property type="project" value="InterPro"/>
</dbReference>
<evidence type="ECO:0000256" key="8">
    <source>
        <dbReference type="ARBA" id="ARBA00022989"/>
    </source>
</evidence>
<dbReference type="InterPro" id="IPR019533">
    <property type="entry name" value="Peptidase_S26"/>
</dbReference>
<evidence type="ECO:0000313" key="12">
    <source>
        <dbReference type="EMBL" id="GLB33686.1"/>
    </source>
</evidence>
<evidence type="ECO:0000256" key="4">
    <source>
        <dbReference type="ARBA" id="ARBA00022670"/>
    </source>
</evidence>
<evidence type="ECO:0000256" key="2">
    <source>
        <dbReference type="ARBA" id="ARBA00007066"/>
    </source>
</evidence>
<sequence length="138" mass="15189">MQLACSQSQFIAKGDIVAVRSPDDAKRMLVKRIVGVEGDVIRTLPPYPDPVVHIPPGHVWVEGDEPFFSDDSNLLGPIPAALIDSKLVGILWPPSRFGPLPKPDITRKNEAAYRHAMAAFEKDRSRAARLAFDGVESY</sequence>
<dbReference type="GO" id="GO:0004252">
    <property type="term" value="F:serine-type endopeptidase activity"/>
    <property type="evidence" value="ECO:0007669"/>
    <property type="project" value="InterPro"/>
</dbReference>
<evidence type="ECO:0000259" key="11">
    <source>
        <dbReference type="Pfam" id="PF10502"/>
    </source>
</evidence>
<evidence type="ECO:0000256" key="1">
    <source>
        <dbReference type="ARBA" id="ARBA00004434"/>
    </source>
</evidence>
<comment type="similarity">
    <text evidence="2">Belongs to the peptidase S26 family. IMP2 subfamily.</text>
</comment>
<keyword evidence="9" id="KW-0496">Mitochondrion</keyword>
<dbReference type="Pfam" id="PF10502">
    <property type="entry name" value="Peptidase_S26"/>
    <property type="match status" value="1"/>
</dbReference>
<dbReference type="InterPro" id="IPR000223">
    <property type="entry name" value="Pept_S26A_signal_pept_1"/>
</dbReference>
<comment type="caution">
    <text evidence="12">The sequence shown here is derived from an EMBL/GenBank/DDBJ whole genome shotgun (WGS) entry which is preliminary data.</text>
</comment>
<feature type="domain" description="Peptidase S26" evidence="11">
    <location>
        <begin position="10"/>
        <end position="42"/>
    </location>
</feature>
<name>A0A9P3UJS6_LYOSH</name>
<dbReference type="PRINTS" id="PR00727">
    <property type="entry name" value="LEADERPTASE"/>
</dbReference>
<gene>
    <name evidence="12" type="ORF">LshimejAT787_0105700</name>
</gene>
<proteinExistence type="inferred from homology"/>
<keyword evidence="7" id="KW-0378">Hydrolase</keyword>
<dbReference type="SUPFAM" id="SSF51306">
    <property type="entry name" value="LexA/Signal peptidase"/>
    <property type="match status" value="1"/>
</dbReference>